<sequence>MWVVKFERHLMRVENFVQEHGLVLEYTRTLIFTEEGSLKGDCRRNIRRDDWHCGILYRIFDFPILIEKEGKEGPILVSASEINTSGRAREESRLELIRQIRGRKMVIVDLTRTRIVEIPADLE</sequence>
<reference evidence="1 2" key="1">
    <citation type="journal article" date="2016" name="Nat. Commun.">
        <title>Thousands of microbial genomes shed light on interconnected biogeochemical processes in an aquifer system.</title>
        <authorList>
            <person name="Anantharaman K."/>
            <person name="Brown C.T."/>
            <person name="Hug L.A."/>
            <person name="Sharon I."/>
            <person name="Castelle C.J."/>
            <person name="Probst A.J."/>
            <person name="Thomas B.C."/>
            <person name="Singh A."/>
            <person name="Wilkins M.J."/>
            <person name="Karaoz U."/>
            <person name="Brodie E.L."/>
            <person name="Williams K.H."/>
            <person name="Hubbard S.S."/>
            <person name="Banfield J.F."/>
        </authorList>
    </citation>
    <scope>NUCLEOTIDE SEQUENCE [LARGE SCALE GENOMIC DNA]</scope>
</reference>
<proteinExistence type="predicted"/>
<protein>
    <submittedName>
        <fullName evidence="1">Uncharacterized protein</fullName>
    </submittedName>
</protein>
<name>A0A1F8EZ54_9BACT</name>
<accession>A0A1F8EZ54</accession>
<dbReference type="AlphaFoldDB" id="A0A1F8EZ54"/>
<evidence type="ECO:0000313" key="1">
    <source>
        <dbReference type="EMBL" id="OGN06133.1"/>
    </source>
</evidence>
<gene>
    <name evidence="1" type="ORF">A2669_02710</name>
</gene>
<comment type="caution">
    <text evidence="1">The sequence shown here is derived from an EMBL/GenBank/DDBJ whole genome shotgun (WGS) entry which is preliminary data.</text>
</comment>
<dbReference type="Proteomes" id="UP000177605">
    <property type="component" value="Unassembled WGS sequence"/>
</dbReference>
<evidence type="ECO:0000313" key="2">
    <source>
        <dbReference type="Proteomes" id="UP000177605"/>
    </source>
</evidence>
<dbReference type="EMBL" id="MGJM01000016">
    <property type="protein sequence ID" value="OGN06133.1"/>
    <property type="molecule type" value="Genomic_DNA"/>
</dbReference>
<organism evidence="1 2">
    <name type="scientific">Candidatus Yanofskybacteria bacterium RIFCSPHIGHO2_01_FULL_48_25b</name>
    <dbReference type="NCBI Taxonomy" id="1802672"/>
    <lineage>
        <taxon>Bacteria</taxon>
        <taxon>Candidatus Yanofskyibacteriota</taxon>
    </lineage>
</organism>